<dbReference type="GO" id="GO:0003676">
    <property type="term" value="F:nucleic acid binding"/>
    <property type="evidence" value="ECO:0007669"/>
    <property type="project" value="InterPro"/>
</dbReference>
<keyword evidence="1" id="KW-0863">Zinc-finger</keyword>
<dbReference type="PROSITE" id="PS50158">
    <property type="entry name" value="ZF_CCHC"/>
    <property type="match status" value="1"/>
</dbReference>
<sequence>MRTTGKVLIIEAPTEADIELIRNNESVKEHFKCELPKKRKPLVIMYDVPTHDTEQKVVDSIYTQNFEETTTKEDFERDFEVKFKTGPRGKSTVHYVVEVSPEMRKLLIKNRTYIGFTSVNSKDYLVVPRCMRCNDLGHVSKHCTRQTACSHCGEEHERKECTKTGQPRN</sequence>
<accession>A0A6P7GQ07</accession>
<reference evidence="3" key="1">
    <citation type="submission" date="2025-08" db="UniProtKB">
        <authorList>
            <consortium name="RefSeq"/>
        </authorList>
    </citation>
    <scope>IDENTIFICATION</scope>
    <source>
        <tissue evidence="3">Whole insect</tissue>
    </source>
</reference>
<dbReference type="GO" id="GO:0008270">
    <property type="term" value="F:zinc ion binding"/>
    <property type="evidence" value="ECO:0007669"/>
    <property type="project" value="UniProtKB-KW"/>
</dbReference>
<dbReference type="Gene3D" id="4.10.60.10">
    <property type="entry name" value="Zinc finger, CCHC-type"/>
    <property type="match status" value="1"/>
</dbReference>
<evidence type="ECO:0000259" key="2">
    <source>
        <dbReference type="PROSITE" id="PS50158"/>
    </source>
</evidence>
<dbReference type="AlphaFoldDB" id="A0A6P7GQ07"/>
<proteinExistence type="predicted"/>
<dbReference type="SUPFAM" id="SSF57756">
    <property type="entry name" value="Retrovirus zinc finger-like domains"/>
    <property type="match status" value="1"/>
</dbReference>
<evidence type="ECO:0000313" key="3">
    <source>
        <dbReference type="RefSeq" id="XP_028145850.1"/>
    </source>
</evidence>
<dbReference type="RefSeq" id="XP_028145850.1">
    <property type="nucleotide sequence ID" value="XM_028290049.1"/>
</dbReference>
<organism evidence="3">
    <name type="scientific">Diabrotica virgifera virgifera</name>
    <name type="common">western corn rootworm</name>
    <dbReference type="NCBI Taxonomy" id="50390"/>
    <lineage>
        <taxon>Eukaryota</taxon>
        <taxon>Metazoa</taxon>
        <taxon>Ecdysozoa</taxon>
        <taxon>Arthropoda</taxon>
        <taxon>Hexapoda</taxon>
        <taxon>Insecta</taxon>
        <taxon>Pterygota</taxon>
        <taxon>Neoptera</taxon>
        <taxon>Endopterygota</taxon>
        <taxon>Coleoptera</taxon>
        <taxon>Polyphaga</taxon>
        <taxon>Cucujiformia</taxon>
        <taxon>Chrysomeloidea</taxon>
        <taxon>Chrysomelidae</taxon>
        <taxon>Galerucinae</taxon>
        <taxon>Diabroticina</taxon>
        <taxon>Diabroticites</taxon>
        <taxon>Diabrotica</taxon>
    </lineage>
</organism>
<keyword evidence="1" id="KW-0862">Zinc</keyword>
<evidence type="ECO:0000256" key="1">
    <source>
        <dbReference type="PROSITE-ProRule" id="PRU00047"/>
    </source>
</evidence>
<dbReference type="InterPro" id="IPR036875">
    <property type="entry name" value="Znf_CCHC_sf"/>
</dbReference>
<dbReference type="InParanoid" id="A0A6P7GQ07"/>
<keyword evidence="1" id="KW-0479">Metal-binding</keyword>
<protein>
    <submittedName>
        <fullName evidence="3">Uncharacterized protein LOC114339397</fullName>
    </submittedName>
</protein>
<name>A0A6P7GQ07_DIAVI</name>
<feature type="domain" description="CCHC-type" evidence="2">
    <location>
        <begin position="129"/>
        <end position="145"/>
    </location>
</feature>
<gene>
    <name evidence="3" type="primary">LOC114339397</name>
</gene>
<dbReference type="InterPro" id="IPR001878">
    <property type="entry name" value="Znf_CCHC"/>
</dbReference>